<evidence type="ECO:0000313" key="5">
    <source>
        <dbReference type="Proteomes" id="UP000323000"/>
    </source>
</evidence>
<feature type="domain" description="SMP" evidence="3">
    <location>
        <begin position="197"/>
        <end position="255"/>
    </location>
</feature>
<name>A0A5C7IRP9_9ROSI</name>
<protein>
    <recommendedName>
        <fullName evidence="3">SMP domain-containing protein</fullName>
    </recommendedName>
</protein>
<feature type="domain" description="SMP" evidence="3">
    <location>
        <begin position="132"/>
        <end position="189"/>
    </location>
</feature>
<feature type="domain" description="SMP" evidence="3">
    <location>
        <begin position="18"/>
        <end position="73"/>
    </location>
</feature>
<sequence length="257" mass="26286">MSQGKPRRPQAAEQEVPVKYGDIFNVSGELADKPVKPEDASMMQTAESTVFGKTKKGGPASAMQSAADQNERAGLVSHHDVTDIAGEQGVSVTETDVPGSRIITEAVGGQVFGQYVEPTPVAAVGAVQQGSITIGEALEATAQTAIDKPVDQSDAAAIQAAEVRATGSNVIIPGGLAASAQSAAAHNESVYRDEDKIKLGAVLTGATRRLAADKAATRQEAEGVVSAELRNNPNVATHPGGVAASVAAAARLNENIR</sequence>
<evidence type="ECO:0000256" key="1">
    <source>
        <dbReference type="ARBA" id="ARBA00010733"/>
    </source>
</evidence>
<dbReference type="Pfam" id="PF04927">
    <property type="entry name" value="SMP"/>
    <property type="match status" value="3"/>
</dbReference>
<dbReference type="PANTHER" id="PTHR31174">
    <property type="entry name" value="SEED MATURATION FAMILY PROTEIN"/>
    <property type="match status" value="1"/>
</dbReference>
<dbReference type="EMBL" id="VAHF01000001">
    <property type="protein sequence ID" value="TXG72063.1"/>
    <property type="molecule type" value="Genomic_DNA"/>
</dbReference>
<keyword evidence="5" id="KW-1185">Reference proteome</keyword>
<organism evidence="4 5">
    <name type="scientific">Acer yangbiense</name>
    <dbReference type="NCBI Taxonomy" id="1000413"/>
    <lineage>
        <taxon>Eukaryota</taxon>
        <taxon>Viridiplantae</taxon>
        <taxon>Streptophyta</taxon>
        <taxon>Embryophyta</taxon>
        <taxon>Tracheophyta</taxon>
        <taxon>Spermatophyta</taxon>
        <taxon>Magnoliopsida</taxon>
        <taxon>eudicotyledons</taxon>
        <taxon>Gunneridae</taxon>
        <taxon>Pentapetalae</taxon>
        <taxon>rosids</taxon>
        <taxon>malvids</taxon>
        <taxon>Sapindales</taxon>
        <taxon>Sapindaceae</taxon>
        <taxon>Hippocastanoideae</taxon>
        <taxon>Acereae</taxon>
        <taxon>Acer</taxon>
    </lineage>
</organism>
<evidence type="ECO:0000256" key="2">
    <source>
        <dbReference type="ARBA" id="ARBA00022737"/>
    </source>
</evidence>
<dbReference type="PANTHER" id="PTHR31174:SF7">
    <property type="entry name" value="LATE EMBRYOGENESIS ABUNDANT PROTEIN 31-RELATED"/>
    <property type="match status" value="1"/>
</dbReference>
<proteinExistence type="inferred from homology"/>
<evidence type="ECO:0000259" key="3">
    <source>
        <dbReference type="Pfam" id="PF04927"/>
    </source>
</evidence>
<accession>A0A5C7IRP9</accession>
<comment type="caution">
    <text evidence="4">The sequence shown here is derived from an EMBL/GenBank/DDBJ whole genome shotgun (WGS) entry which is preliminary data.</text>
</comment>
<keyword evidence="2" id="KW-0677">Repeat</keyword>
<dbReference type="Proteomes" id="UP000323000">
    <property type="component" value="Chromosome 1"/>
</dbReference>
<comment type="similarity">
    <text evidence="1">Belongs to the LEA type SMP family.</text>
</comment>
<dbReference type="InterPro" id="IPR007011">
    <property type="entry name" value="LEA_SMP_dom"/>
</dbReference>
<dbReference type="InterPro" id="IPR042971">
    <property type="entry name" value="LEA_SMP"/>
</dbReference>
<evidence type="ECO:0000313" key="4">
    <source>
        <dbReference type="EMBL" id="TXG72063.1"/>
    </source>
</evidence>
<gene>
    <name evidence="4" type="ORF">EZV62_000642</name>
</gene>
<dbReference type="AlphaFoldDB" id="A0A5C7IRP9"/>
<dbReference type="OrthoDB" id="2014755at2759"/>
<reference evidence="5" key="1">
    <citation type="journal article" date="2019" name="Gigascience">
        <title>De novo genome assembly of the endangered Acer yangbiense, a plant species with extremely small populations endemic to Yunnan Province, China.</title>
        <authorList>
            <person name="Yang J."/>
            <person name="Wariss H.M."/>
            <person name="Tao L."/>
            <person name="Zhang R."/>
            <person name="Yun Q."/>
            <person name="Hollingsworth P."/>
            <person name="Dao Z."/>
            <person name="Luo G."/>
            <person name="Guo H."/>
            <person name="Ma Y."/>
            <person name="Sun W."/>
        </authorList>
    </citation>
    <scope>NUCLEOTIDE SEQUENCE [LARGE SCALE GENOMIC DNA]</scope>
    <source>
        <strain evidence="5">cv. Malutang</strain>
    </source>
</reference>